<dbReference type="RefSeq" id="WP_109386003.1">
    <property type="nucleotide sequence ID" value="NZ_QETF01000001.1"/>
</dbReference>
<feature type="transmembrane region" description="Helical" evidence="8">
    <location>
        <begin position="354"/>
        <end position="373"/>
    </location>
</feature>
<feature type="transmembrane region" description="Helical" evidence="8">
    <location>
        <begin position="273"/>
        <end position="292"/>
    </location>
</feature>
<keyword evidence="3 8" id="KW-0813">Transport</keyword>
<feature type="transmembrane region" description="Helical" evidence="8">
    <location>
        <begin position="159"/>
        <end position="176"/>
    </location>
</feature>
<dbReference type="PROSITE" id="PS01219">
    <property type="entry name" value="AMMONIUM_TRANSP"/>
    <property type="match status" value="1"/>
</dbReference>
<keyword evidence="5 8" id="KW-1133">Transmembrane helix</keyword>
<evidence type="ECO:0000256" key="1">
    <source>
        <dbReference type="ARBA" id="ARBA00004141"/>
    </source>
</evidence>
<dbReference type="PANTHER" id="PTHR11730:SF62">
    <property type="entry name" value="AMMONIUM TRANSPORTER SLL1017-RELATED"/>
    <property type="match status" value="1"/>
</dbReference>
<dbReference type="InterPro" id="IPR001905">
    <property type="entry name" value="Ammonium_transpt"/>
</dbReference>
<sequence length="437" mass="45684">MKLLKTLSVASAFTALPTLALAQEAAAPGFDEIGPYIMTTLLFLVGGFLVFWMAAGFAMLEAGLVRSKNVTMQLTKNIALFSTAAIMYWLVGFNLMYPGEFNGYFAPNFVPTVLEPVGLAAADASLDYASVASDFFFQLMFVAATASIVSGALAERIKLWPFLIFVVILTGIMYPITGSWQWGGGFLSELGFSDFAGSTVVHSVGGWAALAGAIVLGPRLGKYKDGKVNPMPGSNLALATLGTFILWLGWFGFNGGSQLAAGTVGDITDVGRIFANTNMAAASGAIVALILTQVMYGKVDLTMVLNGALAGLVSITAEPLAPSLFGSLLIGGVGGVIVVLTVPMLDKFKIDDVVGAIPVHLIAGIWGTIAVAFSGSATIGAQITGILAYGVFTFVVSLVVWFILKAVMGIRVSEEAEIQGLDTSELGMEAYPDFTKG</sequence>
<gene>
    <name evidence="11" type="ORF">DFK10_00720</name>
</gene>
<dbReference type="GO" id="GO:0008519">
    <property type="term" value="F:ammonium channel activity"/>
    <property type="evidence" value="ECO:0007669"/>
    <property type="project" value="InterPro"/>
</dbReference>
<dbReference type="Proteomes" id="UP000245293">
    <property type="component" value="Unassembled WGS sequence"/>
</dbReference>
<evidence type="ECO:0000256" key="3">
    <source>
        <dbReference type="ARBA" id="ARBA00022448"/>
    </source>
</evidence>
<dbReference type="NCBIfam" id="TIGR00836">
    <property type="entry name" value="amt"/>
    <property type="match status" value="1"/>
</dbReference>
<evidence type="ECO:0000256" key="4">
    <source>
        <dbReference type="ARBA" id="ARBA00022692"/>
    </source>
</evidence>
<dbReference type="EMBL" id="QETF01000001">
    <property type="protein sequence ID" value="PWG18698.1"/>
    <property type="molecule type" value="Genomic_DNA"/>
</dbReference>
<comment type="subcellular location">
    <subcellularLocation>
        <location evidence="8">Cell membrane</location>
        <topology evidence="8">Multi-pass membrane protein</topology>
    </subcellularLocation>
    <subcellularLocation>
        <location evidence="1">Membrane</location>
        <topology evidence="1">Multi-pass membrane protein</topology>
    </subcellularLocation>
</comment>
<dbReference type="InterPro" id="IPR019879">
    <property type="entry name" value="Ammonium_transptr_marine"/>
</dbReference>
<keyword evidence="7 8" id="KW-0924">Ammonia transport</keyword>
<evidence type="ECO:0000256" key="7">
    <source>
        <dbReference type="ARBA" id="ARBA00023177"/>
    </source>
</evidence>
<dbReference type="Pfam" id="PF00909">
    <property type="entry name" value="Ammonium_transp"/>
    <property type="match status" value="1"/>
</dbReference>
<feature type="transmembrane region" description="Helical" evidence="8">
    <location>
        <begin position="135"/>
        <end position="154"/>
    </location>
</feature>
<reference evidence="12" key="1">
    <citation type="submission" date="2018-05" db="EMBL/GenBank/DDBJ databases">
        <authorList>
            <person name="Du Z."/>
            <person name="Wang X."/>
        </authorList>
    </citation>
    <scope>NUCLEOTIDE SEQUENCE [LARGE SCALE GENOMIC DNA]</scope>
    <source>
        <strain evidence="12">WDS4C29</strain>
    </source>
</reference>
<dbReference type="SUPFAM" id="SSF111352">
    <property type="entry name" value="Ammonium transporter"/>
    <property type="match status" value="1"/>
</dbReference>
<feature type="domain" description="Ammonium transporter AmtB-like" evidence="10">
    <location>
        <begin position="43"/>
        <end position="431"/>
    </location>
</feature>
<name>A0A2V1PAC0_9RHOB</name>
<keyword evidence="9" id="KW-0732">Signal</keyword>
<protein>
    <recommendedName>
        <fullName evidence="8">Ammonium transporter</fullName>
    </recommendedName>
</protein>
<feature type="transmembrane region" description="Helical" evidence="8">
    <location>
        <begin position="196"/>
        <end position="216"/>
    </location>
</feature>
<dbReference type="PANTHER" id="PTHR11730">
    <property type="entry name" value="AMMONIUM TRANSPORTER"/>
    <property type="match status" value="1"/>
</dbReference>
<evidence type="ECO:0000313" key="11">
    <source>
        <dbReference type="EMBL" id="PWG18698.1"/>
    </source>
</evidence>
<evidence type="ECO:0000313" key="12">
    <source>
        <dbReference type="Proteomes" id="UP000245293"/>
    </source>
</evidence>
<feature type="transmembrane region" description="Helical" evidence="8">
    <location>
        <begin position="77"/>
        <end position="97"/>
    </location>
</feature>
<evidence type="ECO:0000256" key="8">
    <source>
        <dbReference type="RuleBase" id="RU362002"/>
    </source>
</evidence>
<feature type="chain" id="PRO_5016074482" description="Ammonium transporter" evidence="9">
    <location>
        <begin position="23"/>
        <end position="437"/>
    </location>
</feature>
<feature type="signal peptide" evidence="9">
    <location>
        <begin position="1"/>
        <end position="22"/>
    </location>
</feature>
<keyword evidence="12" id="KW-1185">Reference proteome</keyword>
<dbReference type="NCBIfam" id="TIGR03644">
    <property type="entry name" value="marine_trans_1"/>
    <property type="match status" value="1"/>
</dbReference>
<evidence type="ECO:0000256" key="2">
    <source>
        <dbReference type="ARBA" id="ARBA00005887"/>
    </source>
</evidence>
<feature type="transmembrane region" description="Helical" evidence="8">
    <location>
        <begin position="38"/>
        <end position="65"/>
    </location>
</feature>
<proteinExistence type="inferred from homology"/>
<keyword evidence="6 8" id="KW-0472">Membrane</keyword>
<evidence type="ECO:0000256" key="5">
    <source>
        <dbReference type="ARBA" id="ARBA00022989"/>
    </source>
</evidence>
<keyword evidence="4 8" id="KW-0812">Transmembrane</keyword>
<dbReference type="Gene3D" id="1.10.3430.10">
    <property type="entry name" value="Ammonium transporter AmtB like domains"/>
    <property type="match status" value="1"/>
</dbReference>
<dbReference type="InterPro" id="IPR024041">
    <property type="entry name" value="NH4_transpt_AmtB-like_dom"/>
</dbReference>
<evidence type="ECO:0000256" key="6">
    <source>
        <dbReference type="ARBA" id="ARBA00023136"/>
    </source>
</evidence>
<evidence type="ECO:0000256" key="9">
    <source>
        <dbReference type="SAM" id="SignalP"/>
    </source>
</evidence>
<feature type="transmembrane region" description="Helical" evidence="8">
    <location>
        <begin position="323"/>
        <end position="342"/>
    </location>
</feature>
<feature type="transmembrane region" description="Helical" evidence="8">
    <location>
        <begin position="236"/>
        <end position="253"/>
    </location>
</feature>
<dbReference type="InterPro" id="IPR029020">
    <property type="entry name" value="Ammonium/urea_transptr"/>
</dbReference>
<organism evidence="11 12">
    <name type="scientific">Salibaculum griseiflavum</name>
    <dbReference type="NCBI Taxonomy" id="1914409"/>
    <lineage>
        <taxon>Bacteria</taxon>
        <taxon>Pseudomonadati</taxon>
        <taxon>Pseudomonadota</taxon>
        <taxon>Alphaproteobacteria</taxon>
        <taxon>Rhodobacterales</taxon>
        <taxon>Roseobacteraceae</taxon>
        <taxon>Salibaculum</taxon>
    </lineage>
</organism>
<feature type="transmembrane region" description="Helical" evidence="8">
    <location>
        <begin position="299"/>
        <end position="317"/>
    </location>
</feature>
<comment type="caution">
    <text evidence="11">The sequence shown here is derived from an EMBL/GenBank/DDBJ whole genome shotgun (WGS) entry which is preliminary data.</text>
</comment>
<evidence type="ECO:0000259" key="10">
    <source>
        <dbReference type="Pfam" id="PF00909"/>
    </source>
</evidence>
<dbReference type="InterPro" id="IPR018047">
    <property type="entry name" value="Ammonium_transpt_CS"/>
</dbReference>
<dbReference type="GO" id="GO:0097272">
    <property type="term" value="P:ammonium homeostasis"/>
    <property type="evidence" value="ECO:0007669"/>
    <property type="project" value="TreeGrafter"/>
</dbReference>
<comment type="similarity">
    <text evidence="2 8">Belongs to the ammonia transporter channel (TC 1.A.11.2) family.</text>
</comment>
<dbReference type="GO" id="GO:0005886">
    <property type="term" value="C:plasma membrane"/>
    <property type="evidence" value="ECO:0007669"/>
    <property type="project" value="UniProtKB-SubCell"/>
</dbReference>
<feature type="transmembrane region" description="Helical" evidence="8">
    <location>
        <begin position="379"/>
        <end position="404"/>
    </location>
</feature>
<dbReference type="OrthoDB" id="9814202at2"/>
<dbReference type="AlphaFoldDB" id="A0A2V1PAC0"/>
<accession>A0A2V1PAC0</accession>